<dbReference type="EMBL" id="FLUV01000289">
    <property type="protein sequence ID" value="SBW18555.1"/>
    <property type="molecule type" value="Genomic_DNA"/>
</dbReference>
<sequence length="178" mass="18446">MALPAIHDFTVGEKLTAAIMDGLSAVDAFMLTASSTGRPACHVTNSAVQSIGNAADTVLTFDTETFDPRGIHSTSSNTGRITPNEQGLWLFAGGPSWAGNATNERVCYVGKNGANPISGANLAAGNAAIRAFSVIAFASMNGSSDYVQLYVFQNSGGSLNTSLTYGNPWFGGIWICGL</sequence>
<keyword evidence="2" id="KW-1185">Reference proteome</keyword>
<evidence type="ECO:0000313" key="2">
    <source>
        <dbReference type="Proteomes" id="UP000199013"/>
    </source>
</evidence>
<evidence type="ECO:0000313" key="1">
    <source>
        <dbReference type="EMBL" id="SBW18555.1"/>
    </source>
</evidence>
<organism evidence="1 2">
    <name type="scientific">Candidatus Protofrankia californiensis</name>
    <dbReference type="NCBI Taxonomy" id="1839754"/>
    <lineage>
        <taxon>Bacteria</taxon>
        <taxon>Bacillati</taxon>
        <taxon>Actinomycetota</taxon>
        <taxon>Actinomycetes</taxon>
        <taxon>Frankiales</taxon>
        <taxon>Frankiaceae</taxon>
        <taxon>Protofrankia</taxon>
    </lineage>
</organism>
<name>A0A1C3NU76_9ACTN</name>
<reference evidence="2" key="1">
    <citation type="submission" date="2016-02" db="EMBL/GenBank/DDBJ databases">
        <authorList>
            <person name="Wibberg D."/>
        </authorList>
    </citation>
    <scope>NUCLEOTIDE SEQUENCE [LARGE SCALE GENOMIC DNA]</scope>
</reference>
<protein>
    <submittedName>
        <fullName evidence="1">Uncharacterized protein</fullName>
    </submittedName>
</protein>
<accession>A0A1C3NU76</accession>
<dbReference type="AlphaFoldDB" id="A0A1C3NU76"/>
<gene>
    <name evidence="1" type="ORF">FDG2_0716</name>
</gene>
<dbReference type="Proteomes" id="UP000199013">
    <property type="component" value="Unassembled WGS sequence"/>
</dbReference>
<proteinExistence type="predicted"/>